<dbReference type="AlphaFoldDB" id="A0A1G9Z305"/>
<evidence type="ECO:0000313" key="1">
    <source>
        <dbReference type="EMBL" id="SDN15285.1"/>
    </source>
</evidence>
<proteinExistence type="predicted"/>
<reference evidence="2" key="1">
    <citation type="submission" date="2016-10" db="EMBL/GenBank/DDBJ databases">
        <authorList>
            <person name="Varghese N."/>
            <person name="Submissions S."/>
        </authorList>
    </citation>
    <scope>NUCLEOTIDE SEQUENCE [LARGE SCALE GENOMIC DNA]</scope>
    <source>
        <strain evidence="2">CGMCC 1.10119</strain>
    </source>
</reference>
<dbReference type="Proteomes" id="UP000199451">
    <property type="component" value="Unassembled WGS sequence"/>
</dbReference>
<sequence>MPALMLTNRQPTAHTYLAHPRHQGWWNISLSPKLFHHCQNYTYPVKRRSEIQDCENLLATELPDHLHVRRKVIVTGFVEDFKSDLEDYNIVSVDISEWEHAELMETLRYELQKELSTIRYYYSRIKSIGASIPGIGGGSAGVEAKPDYSRTTDYLQDVADKSDDNVVVVINYHGKRPVSGFSWIPKLDIPENATIVTDGYTSCELDITEEYEIGRLTVNQTVDYLTELRSGIDQREAAQIHHVHDGNPVAIEIANQEGSLEQPLEGDALRTLWSEVYDDKISGDELDLLTDSSHLIDLDQRDVASVTDKTRGEAKDILRRLERKGVVSQKQSGLFTTDKYVKRYTASQLTGRELSQQHKMSFHDYAEKWVDSHESRMAEMEEKSKLNRDDPISPPDFDTGLTDPNLFLAIHHLSEIHDELNKKLFVEELEKIDGEKSSVFAFGMIAQRFFFENPTEVLQELSESILNIEGDLENELFSGTLGIFFDFDVQEYFSELAGGWSGSVSTDRINTENVSQPDDVVMKIQQDFLPNIFENLPSDVKTAVSHLIALAVTDTRTAREYYNRFGKTAEKYGLEEEAFCQWLDELGNLADELNPDIDDSDQSDADPYQESFESLNSEIRHRIDLQDHLEQNESQAQEQFQQRIEKIRSRPDEIADQYIRCGEYLEEMDNSIFAFLWYVVGHEGFAKIVLGGKNWKIFGKYNRLSGTREEQEKRIDDEKIVLTSDEIEAKFGGVS</sequence>
<accession>A0A1G9Z305</accession>
<evidence type="ECO:0000313" key="2">
    <source>
        <dbReference type="Proteomes" id="UP000199451"/>
    </source>
</evidence>
<gene>
    <name evidence="1" type="ORF">SAMN04487949_3509</name>
</gene>
<protein>
    <submittedName>
        <fullName evidence="1">Uncharacterized protein</fullName>
    </submittedName>
</protein>
<keyword evidence="2" id="KW-1185">Reference proteome</keyword>
<name>A0A1G9Z305_9EURY</name>
<dbReference type="STRING" id="660521.SAMN04487949_3509"/>
<organism evidence="1 2">
    <name type="scientific">Halogranum gelatinilyticum</name>
    <dbReference type="NCBI Taxonomy" id="660521"/>
    <lineage>
        <taxon>Archaea</taxon>
        <taxon>Methanobacteriati</taxon>
        <taxon>Methanobacteriota</taxon>
        <taxon>Stenosarchaea group</taxon>
        <taxon>Halobacteria</taxon>
        <taxon>Halobacteriales</taxon>
        <taxon>Haloferacaceae</taxon>
    </lineage>
</organism>
<dbReference type="EMBL" id="FNHL01000006">
    <property type="protein sequence ID" value="SDN15285.1"/>
    <property type="molecule type" value="Genomic_DNA"/>
</dbReference>